<dbReference type="PANTHER" id="PTHR13452">
    <property type="entry name" value="THUMP DOMAIN CONTAINING PROTEIN 1-RELATED"/>
    <property type="match status" value="1"/>
</dbReference>
<dbReference type="Gene3D" id="3.30.2300.10">
    <property type="entry name" value="THUMP superfamily"/>
    <property type="match status" value="1"/>
</dbReference>
<protein>
    <recommendedName>
        <fullName evidence="2">THUMP domain-containing protein</fullName>
    </recommendedName>
</protein>
<feature type="domain" description="THUMP" evidence="2">
    <location>
        <begin position="135"/>
        <end position="245"/>
    </location>
</feature>
<dbReference type="STRING" id="1382522.W6MSR8"/>
<evidence type="ECO:0000313" key="4">
    <source>
        <dbReference type="Proteomes" id="UP000019384"/>
    </source>
</evidence>
<dbReference type="CDD" id="cd11717">
    <property type="entry name" value="THUMP_THUMPD1_like"/>
    <property type="match status" value="1"/>
</dbReference>
<name>W6MSR8_9ASCO</name>
<accession>W6MSR8</accession>
<keyword evidence="1" id="KW-0694">RNA-binding</keyword>
<dbReference type="InterPro" id="IPR004114">
    <property type="entry name" value="THUMP_dom"/>
</dbReference>
<keyword evidence="4" id="KW-1185">Reference proteome</keyword>
<dbReference type="AlphaFoldDB" id="W6MSR8"/>
<dbReference type="PROSITE" id="PS51165">
    <property type="entry name" value="THUMP"/>
    <property type="match status" value="1"/>
</dbReference>
<reference evidence="3" key="2">
    <citation type="submission" date="2014-02" db="EMBL/GenBank/DDBJ databases">
        <title>Complete DNA sequence of /Kuraishia capsulata/ illustrates novel genomic features among budding yeasts (/Saccharomycotina/).</title>
        <authorList>
            <person name="Morales L."/>
            <person name="Noel B."/>
            <person name="Porcel B."/>
            <person name="Marcet-Houben M."/>
            <person name="Hullo M-F."/>
            <person name="Sacerdot C."/>
            <person name="Tekaia F."/>
            <person name="Leh-Louis V."/>
            <person name="Despons L."/>
            <person name="Khanna V."/>
            <person name="Aury J-M."/>
            <person name="Barbe V."/>
            <person name="Couloux A."/>
            <person name="Labadie K."/>
            <person name="Pelletier E."/>
            <person name="Souciet J-L."/>
            <person name="Boekhout T."/>
            <person name="Gabaldon T."/>
            <person name="Wincker P."/>
            <person name="Dujon B."/>
        </authorList>
    </citation>
    <scope>NUCLEOTIDE SEQUENCE</scope>
    <source>
        <strain evidence="3">CBS 1993</strain>
    </source>
</reference>
<dbReference type="InterPro" id="IPR040183">
    <property type="entry name" value="THUMPD1-like"/>
</dbReference>
<evidence type="ECO:0000259" key="2">
    <source>
        <dbReference type="PROSITE" id="PS51165"/>
    </source>
</evidence>
<proteinExistence type="predicted"/>
<dbReference type="SMART" id="SM00981">
    <property type="entry name" value="THUMP"/>
    <property type="match status" value="1"/>
</dbReference>
<dbReference type="GO" id="GO:0003723">
    <property type="term" value="F:RNA binding"/>
    <property type="evidence" value="ECO:0007669"/>
    <property type="project" value="UniProtKB-UniRule"/>
</dbReference>
<evidence type="ECO:0000313" key="3">
    <source>
        <dbReference type="EMBL" id="CDK29861.1"/>
    </source>
</evidence>
<organism evidence="3 4">
    <name type="scientific">Kuraishia capsulata CBS 1993</name>
    <dbReference type="NCBI Taxonomy" id="1382522"/>
    <lineage>
        <taxon>Eukaryota</taxon>
        <taxon>Fungi</taxon>
        <taxon>Dikarya</taxon>
        <taxon>Ascomycota</taxon>
        <taxon>Saccharomycotina</taxon>
        <taxon>Pichiomycetes</taxon>
        <taxon>Pichiales</taxon>
        <taxon>Pichiaceae</taxon>
        <taxon>Kuraishia</taxon>
    </lineage>
</organism>
<dbReference type="EMBL" id="HG793131">
    <property type="protein sequence ID" value="CDK29861.1"/>
    <property type="molecule type" value="Genomic_DNA"/>
</dbReference>
<dbReference type="GO" id="GO:0180014">
    <property type="term" value="F:protein-tRNA adaptor activity"/>
    <property type="evidence" value="ECO:0007669"/>
    <property type="project" value="EnsemblFungi"/>
</dbReference>
<dbReference type="Proteomes" id="UP000019384">
    <property type="component" value="Unassembled WGS sequence"/>
</dbReference>
<dbReference type="SUPFAM" id="SSF143437">
    <property type="entry name" value="THUMP domain-like"/>
    <property type="match status" value="1"/>
</dbReference>
<sequence length="266" mass="29699">MGKRGANGNSGGQKKKFKLATGIIEPGQYGVLATCQRGKELGCAKELRILFGDNIEKYFDMSENKEDVEDKEEASEELSVEDAIKKELSDISTPKTDNKSKEIVKSIDLGCDCLVFIKTRRPIIPSVLVQRLCRDSLDSKTKSTRFTLRLTPIDDSCTPTEEELQKMALSLIAPVFHGAEGEQKPYKFAVSVTKRNFNSLDQPTITRIVAKIVGNDRGHSVDLKNPDKLILVSGYKSNIGMAIVDGKEYEELCRFNLQQIFEKSQE</sequence>
<evidence type="ECO:0000256" key="1">
    <source>
        <dbReference type="PROSITE-ProRule" id="PRU00529"/>
    </source>
</evidence>
<dbReference type="HOGENOM" id="CLU_039352_2_2_1"/>
<dbReference type="Pfam" id="PF02926">
    <property type="entry name" value="THUMP"/>
    <property type="match status" value="1"/>
</dbReference>
<gene>
    <name evidence="3" type="ORF">KUCA_T00005855001</name>
</gene>
<dbReference type="PANTHER" id="PTHR13452:SF10">
    <property type="entry name" value="THUMP DOMAIN-CONTAINING PROTEIN 1"/>
    <property type="match status" value="1"/>
</dbReference>
<dbReference type="OrthoDB" id="367221at2759"/>
<dbReference type="RefSeq" id="XP_022461844.1">
    <property type="nucleotide sequence ID" value="XM_022603229.1"/>
</dbReference>
<dbReference type="GO" id="GO:0051391">
    <property type="term" value="P:tRNA acetylation"/>
    <property type="evidence" value="ECO:0007669"/>
    <property type="project" value="EnsemblFungi"/>
</dbReference>
<reference evidence="3" key="1">
    <citation type="submission" date="2013-12" db="EMBL/GenBank/DDBJ databases">
        <authorList>
            <person name="Genoscope - CEA"/>
        </authorList>
    </citation>
    <scope>NUCLEOTIDE SEQUENCE</scope>
    <source>
        <strain evidence="3">CBS 1993</strain>
    </source>
</reference>
<dbReference type="GeneID" id="34523232"/>